<organism evidence="12 13">
    <name type="scientific">Eiseniibacteriota bacterium</name>
    <dbReference type="NCBI Taxonomy" id="2212470"/>
    <lineage>
        <taxon>Bacteria</taxon>
        <taxon>Candidatus Eiseniibacteriota</taxon>
    </lineage>
</organism>
<dbReference type="Proteomes" id="UP000739538">
    <property type="component" value="Unassembled WGS sequence"/>
</dbReference>
<evidence type="ECO:0000256" key="8">
    <source>
        <dbReference type="ARBA" id="ARBA00031306"/>
    </source>
</evidence>
<evidence type="ECO:0000256" key="7">
    <source>
        <dbReference type="ARBA" id="ARBA00022842"/>
    </source>
</evidence>
<keyword evidence="7 10" id="KW-0460">Magnesium</keyword>
<evidence type="ECO:0000256" key="5">
    <source>
        <dbReference type="ARBA" id="ARBA00022723"/>
    </source>
</evidence>
<evidence type="ECO:0000313" key="12">
    <source>
        <dbReference type="EMBL" id="MCA9756124.1"/>
    </source>
</evidence>
<feature type="binding site" evidence="11">
    <location>
        <position position="267"/>
    </location>
    <ligand>
        <name>Mg(2+)</name>
        <dbReference type="ChEBI" id="CHEBI:18420"/>
    </ligand>
</feature>
<dbReference type="EC" id="2.7.1.180" evidence="1 10"/>
<dbReference type="AlphaFoldDB" id="A0A956SEA6"/>
<keyword evidence="5 10" id="KW-0479">Metal-binding</keyword>
<keyword evidence="6 10" id="KW-0274">FAD</keyword>
<comment type="catalytic activity">
    <reaction evidence="9 10">
        <text>L-threonyl-[protein] + FAD = FMN-L-threonyl-[protein] + AMP + H(+)</text>
        <dbReference type="Rhea" id="RHEA:36847"/>
        <dbReference type="Rhea" id="RHEA-COMP:11060"/>
        <dbReference type="Rhea" id="RHEA-COMP:11061"/>
        <dbReference type="ChEBI" id="CHEBI:15378"/>
        <dbReference type="ChEBI" id="CHEBI:30013"/>
        <dbReference type="ChEBI" id="CHEBI:57692"/>
        <dbReference type="ChEBI" id="CHEBI:74257"/>
        <dbReference type="ChEBI" id="CHEBI:456215"/>
        <dbReference type="EC" id="2.7.1.180"/>
    </reaction>
</comment>
<evidence type="ECO:0000256" key="11">
    <source>
        <dbReference type="PIRSR" id="PIRSR006268-2"/>
    </source>
</evidence>
<evidence type="ECO:0000256" key="2">
    <source>
        <dbReference type="ARBA" id="ARBA00016337"/>
    </source>
</evidence>
<keyword evidence="4 10" id="KW-0808">Transferase</keyword>
<dbReference type="EMBL" id="JAGQHS010000043">
    <property type="protein sequence ID" value="MCA9756124.1"/>
    <property type="molecule type" value="Genomic_DNA"/>
</dbReference>
<dbReference type="InterPro" id="IPR003374">
    <property type="entry name" value="ApbE-like_sf"/>
</dbReference>
<dbReference type="PIRSF" id="PIRSF006268">
    <property type="entry name" value="ApbE"/>
    <property type="match status" value="1"/>
</dbReference>
<dbReference type="PANTHER" id="PTHR30040:SF2">
    <property type="entry name" value="FAD:PROTEIN FMN TRANSFERASE"/>
    <property type="match status" value="1"/>
</dbReference>
<protein>
    <recommendedName>
        <fullName evidence="2 10">FAD:protein FMN transferase</fullName>
        <ecNumber evidence="1 10">2.7.1.180</ecNumber>
    </recommendedName>
    <alternativeName>
        <fullName evidence="8 10">Flavin transferase</fullName>
    </alternativeName>
</protein>
<dbReference type="Pfam" id="PF02424">
    <property type="entry name" value="ApbE"/>
    <property type="match status" value="1"/>
</dbReference>
<name>A0A956SEA6_UNCEI</name>
<keyword evidence="3 10" id="KW-0285">Flavoprotein</keyword>
<comment type="similarity">
    <text evidence="10">Belongs to the ApbE family.</text>
</comment>
<evidence type="ECO:0000256" key="1">
    <source>
        <dbReference type="ARBA" id="ARBA00011955"/>
    </source>
</evidence>
<dbReference type="InterPro" id="IPR024932">
    <property type="entry name" value="ApbE"/>
</dbReference>
<evidence type="ECO:0000313" key="13">
    <source>
        <dbReference type="Proteomes" id="UP000739538"/>
    </source>
</evidence>
<reference evidence="12" key="1">
    <citation type="submission" date="2020-04" db="EMBL/GenBank/DDBJ databases">
        <authorList>
            <person name="Zhang T."/>
        </authorList>
    </citation>
    <scope>NUCLEOTIDE SEQUENCE</scope>
    <source>
        <strain evidence="12">HKST-UBA02</strain>
    </source>
</reference>
<evidence type="ECO:0000256" key="6">
    <source>
        <dbReference type="ARBA" id="ARBA00022827"/>
    </source>
</evidence>
<feature type="binding site" evidence="11">
    <location>
        <position position="149"/>
    </location>
    <ligand>
        <name>Mg(2+)</name>
        <dbReference type="ChEBI" id="CHEBI:18420"/>
    </ligand>
</feature>
<evidence type="ECO:0000256" key="9">
    <source>
        <dbReference type="ARBA" id="ARBA00048540"/>
    </source>
</evidence>
<dbReference type="Gene3D" id="3.10.520.10">
    <property type="entry name" value="ApbE-like domains"/>
    <property type="match status" value="1"/>
</dbReference>
<reference evidence="12" key="2">
    <citation type="journal article" date="2021" name="Microbiome">
        <title>Successional dynamics and alternative stable states in a saline activated sludge microbial community over 9 years.</title>
        <authorList>
            <person name="Wang Y."/>
            <person name="Ye J."/>
            <person name="Ju F."/>
            <person name="Liu L."/>
            <person name="Boyd J.A."/>
            <person name="Deng Y."/>
            <person name="Parks D.H."/>
            <person name="Jiang X."/>
            <person name="Yin X."/>
            <person name="Woodcroft B.J."/>
            <person name="Tyson G.W."/>
            <person name="Hugenholtz P."/>
            <person name="Polz M.F."/>
            <person name="Zhang T."/>
        </authorList>
    </citation>
    <scope>NUCLEOTIDE SEQUENCE</scope>
    <source>
        <strain evidence="12">HKST-UBA02</strain>
    </source>
</reference>
<gene>
    <name evidence="12" type="ORF">KDA27_10000</name>
</gene>
<dbReference type="PANTHER" id="PTHR30040">
    <property type="entry name" value="THIAMINE BIOSYNTHESIS LIPOPROTEIN APBE"/>
    <property type="match status" value="1"/>
</dbReference>
<evidence type="ECO:0000256" key="10">
    <source>
        <dbReference type="PIRNR" id="PIRNR006268"/>
    </source>
</evidence>
<dbReference type="SUPFAM" id="SSF143631">
    <property type="entry name" value="ApbE-like"/>
    <property type="match status" value="1"/>
</dbReference>
<evidence type="ECO:0000256" key="4">
    <source>
        <dbReference type="ARBA" id="ARBA00022679"/>
    </source>
</evidence>
<proteinExistence type="inferred from homology"/>
<accession>A0A956SEA6</accession>
<dbReference type="GO" id="GO:0046872">
    <property type="term" value="F:metal ion binding"/>
    <property type="evidence" value="ECO:0007669"/>
    <property type="project" value="UniProtKB-UniRule"/>
</dbReference>
<comment type="caution">
    <text evidence="12">The sequence shown here is derived from an EMBL/GenBank/DDBJ whole genome shotgun (WGS) entry which is preliminary data.</text>
</comment>
<evidence type="ECO:0000256" key="3">
    <source>
        <dbReference type="ARBA" id="ARBA00022630"/>
    </source>
</evidence>
<sequence length="291" mass="31300">MSSDTNPRRMCFSALGGPCEVLVDSEDAEVVEAAFEVARAEADRIERKFSRYRSDSVVHAINSSGGRPTQVDDETAMLLDYAATCHELSDGLFDITSGVLRRAWTFDGSRSLPSEEEIRSVLRHVGWKKARWSAPIFTLPDGMEIDLGGIGKEYAVDRAALLVSKVIDAPFVVNFGGDLFANAPRRGGMAWGIGIEDPAHPGEAVLYRVDLMSGGLATSGTARRFVRDGRRRLGHILDPRSGRPVEGAPQSITVLAPTCLEAGTLATLAHLRGAGAKTFLEGEGVQFVVDG</sequence>
<dbReference type="GO" id="GO:0016740">
    <property type="term" value="F:transferase activity"/>
    <property type="evidence" value="ECO:0007669"/>
    <property type="project" value="UniProtKB-UniRule"/>
</dbReference>
<comment type="cofactor">
    <cofactor evidence="11">
        <name>Mg(2+)</name>
        <dbReference type="ChEBI" id="CHEBI:18420"/>
    </cofactor>
    <cofactor evidence="11">
        <name>Mn(2+)</name>
        <dbReference type="ChEBI" id="CHEBI:29035"/>
    </cofactor>
    <text evidence="11">Magnesium. Can also use manganese.</text>
</comment>